<dbReference type="Proteomes" id="UP001305779">
    <property type="component" value="Unassembled WGS sequence"/>
</dbReference>
<dbReference type="PANTHER" id="PTHR20963:SF43">
    <property type="entry name" value="PUTATIVE (AFU_ORTHOLOGUE AFUA_7G01240)-RELATED"/>
    <property type="match status" value="1"/>
</dbReference>
<evidence type="ECO:0000313" key="5">
    <source>
        <dbReference type="EMBL" id="KAK4506262.1"/>
    </source>
</evidence>
<comment type="similarity">
    <text evidence="1">Belongs to the histidine acid phosphatase family.</text>
</comment>
<proteinExistence type="inferred from homology"/>
<evidence type="ECO:0000313" key="6">
    <source>
        <dbReference type="Proteomes" id="UP001305779"/>
    </source>
</evidence>
<evidence type="ECO:0000256" key="3">
    <source>
        <dbReference type="ARBA" id="ARBA00022801"/>
    </source>
</evidence>
<reference evidence="5 6" key="1">
    <citation type="journal article" date="2023" name="G3 (Bethesda)">
        <title>A chromosome-level genome assembly of Zasmidium syzygii isolated from banana leaves.</title>
        <authorList>
            <person name="van Westerhoven A.C."/>
            <person name="Mehrabi R."/>
            <person name="Talebi R."/>
            <person name="Steentjes M.B.F."/>
            <person name="Corcolon B."/>
            <person name="Chong P.A."/>
            <person name="Kema G.H.J."/>
            <person name="Seidl M.F."/>
        </authorList>
    </citation>
    <scope>NUCLEOTIDE SEQUENCE [LARGE SCALE GENOMIC DNA]</scope>
    <source>
        <strain evidence="5 6">P124</strain>
    </source>
</reference>
<organism evidence="5 6">
    <name type="scientific">Zasmidium cellare</name>
    <name type="common">Wine cellar mold</name>
    <name type="synonym">Racodium cellare</name>
    <dbReference type="NCBI Taxonomy" id="395010"/>
    <lineage>
        <taxon>Eukaryota</taxon>
        <taxon>Fungi</taxon>
        <taxon>Dikarya</taxon>
        <taxon>Ascomycota</taxon>
        <taxon>Pezizomycotina</taxon>
        <taxon>Dothideomycetes</taxon>
        <taxon>Dothideomycetidae</taxon>
        <taxon>Mycosphaerellales</taxon>
        <taxon>Mycosphaerellaceae</taxon>
        <taxon>Zasmidium</taxon>
    </lineage>
</organism>
<dbReference type="InterPro" id="IPR000560">
    <property type="entry name" value="His_Pase_clade-2"/>
</dbReference>
<evidence type="ECO:0000256" key="2">
    <source>
        <dbReference type="ARBA" id="ARBA00012632"/>
    </source>
</evidence>
<dbReference type="PIRSF" id="PIRSF000894">
    <property type="entry name" value="Acid_phosphatase"/>
    <property type="match status" value="1"/>
</dbReference>
<evidence type="ECO:0000256" key="4">
    <source>
        <dbReference type="ARBA" id="ARBA00023180"/>
    </source>
</evidence>
<dbReference type="PANTHER" id="PTHR20963">
    <property type="entry name" value="MULTIPLE INOSITOL POLYPHOSPHATE PHOSPHATASE-RELATED"/>
    <property type="match status" value="1"/>
</dbReference>
<dbReference type="SUPFAM" id="SSF53254">
    <property type="entry name" value="Phosphoglycerate mutase-like"/>
    <property type="match status" value="1"/>
</dbReference>
<dbReference type="PROSITE" id="PS00616">
    <property type="entry name" value="HIS_ACID_PHOSPHAT_1"/>
    <property type="match status" value="1"/>
</dbReference>
<accession>A0ABR0EXB8</accession>
<evidence type="ECO:0000256" key="1">
    <source>
        <dbReference type="ARBA" id="ARBA00005375"/>
    </source>
</evidence>
<keyword evidence="6" id="KW-1185">Reference proteome</keyword>
<keyword evidence="4" id="KW-0325">Glycoprotein</keyword>
<gene>
    <name evidence="5" type="ORF">PRZ48_004227</name>
</gene>
<dbReference type="CDD" id="cd07061">
    <property type="entry name" value="HP_HAP_like"/>
    <property type="match status" value="1"/>
</dbReference>
<name>A0ABR0EXB8_ZASCE</name>
<protein>
    <recommendedName>
        <fullName evidence="2">3-phytase</fullName>
        <ecNumber evidence="2">3.1.3.8</ecNumber>
    </recommendedName>
</protein>
<sequence length="495" mass="54460">MTSPEAFAGPTATGAPAFLAQTNPAPFLSASYIPPQPLETQIPINGAPLDGNIYQLQGQLSHYFPNTRGFGVDEYPLPEGAEITQLHMIHRHGSRYPEIGTPAVLGKLVNNTGKFNATGDLAFLNSWTNSLGEEILVPVGNQELFDSGVLHQVSAALALVASGTYLYGHLYPNDGSKIVARTTTQDRMRKSAEYFLAGFFGLQWQNNATLEAIIELETGDCNFNNSLSGNTCCPNYYNFRNAGGKNASVAWQKVYLADAHRRIQSQVPGFNFSIGDIYDLQSLCAYETVSIGYSHFCGLFTYEEWKGYEYGTDLDVTGGNTFASPVGRAVGIGWVEEFKARLQGHLITSHDTNTWSYLTALGLKQFAPILPTTHIERDRSQVRSYLTPFGGRVDIEVITAQRAVPRLRQQSTPTTSSNTSEPVQYIHFLIGQRTVPLHASYSKCPCRDDGWCELGAFLNTTANTLEENRYEFACFGEYEEPYGQVTNGAPTTPEV</sequence>
<dbReference type="InterPro" id="IPR029033">
    <property type="entry name" value="His_PPase_superfam"/>
</dbReference>
<dbReference type="Pfam" id="PF00328">
    <property type="entry name" value="His_Phos_2"/>
    <property type="match status" value="1"/>
</dbReference>
<dbReference type="Gene3D" id="3.40.50.1240">
    <property type="entry name" value="Phosphoglycerate mutase-like"/>
    <property type="match status" value="1"/>
</dbReference>
<dbReference type="InterPro" id="IPR016274">
    <property type="entry name" value="Histidine_acid_Pase_euk"/>
</dbReference>
<keyword evidence="3" id="KW-0378">Hydrolase</keyword>
<comment type="caution">
    <text evidence="5">The sequence shown here is derived from an EMBL/GenBank/DDBJ whole genome shotgun (WGS) entry which is preliminary data.</text>
</comment>
<dbReference type="InterPro" id="IPR033379">
    <property type="entry name" value="Acid_Pase_AS"/>
</dbReference>
<dbReference type="EC" id="3.1.3.8" evidence="2"/>
<dbReference type="EMBL" id="JAXOVC010000002">
    <property type="protein sequence ID" value="KAK4506262.1"/>
    <property type="molecule type" value="Genomic_DNA"/>
</dbReference>